<dbReference type="UniPathway" id="UPA00067">
    <property type="reaction ID" value="UER00122"/>
</dbReference>
<evidence type="ECO:0000256" key="1">
    <source>
        <dbReference type="ARBA" id="ARBA00004978"/>
    </source>
</evidence>
<dbReference type="OrthoDB" id="2436196at2"/>
<evidence type="ECO:0000256" key="7">
    <source>
        <dbReference type="ARBA" id="ARBA00048924"/>
    </source>
</evidence>
<dbReference type="STRING" id="754477.Q7C_345"/>
<dbReference type="GO" id="GO:0019491">
    <property type="term" value="P:ectoine biosynthetic process"/>
    <property type="evidence" value="ECO:0007669"/>
    <property type="project" value="UniProtKB-UniPathway"/>
</dbReference>
<dbReference type="InterPro" id="IPR012772">
    <property type="entry name" value="Ectoine_EctA"/>
</dbReference>
<dbReference type="InterPro" id="IPR016181">
    <property type="entry name" value="Acyl_CoA_acyltransferase"/>
</dbReference>
<dbReference type="Pfam" id="PF00583">
    <property type="entry name" value="Acetyltransf_1"/>
    <property type="match status" value="1"/>
</dbReference>
<sequence>MPKSNNASDDISLIAPHAELGAEVHKLIAACPPLDTNSMYCNLLQASHFASTSVAATMDGNVVGFISGYRIPDQPDTLFVWQVAVGESARGKGLAKRMLLSILNRPDNKDIKFIHTTITPDNKASWALFESLTRKLDTQISHSVFFDEQQHFAGQHKTEMLVKVGPFKAANA</sequence>
<comment type="pathway">
    <text evidence="1 8">Amine and polyamine biosynthesis; ectoine biosynthesis; L-ectoine from L-aspartate 4-semialdehyde: step 2/3.</text>
</comment>
<dbReference type="Proteomes" id="UP000009145">
    <property type="component" value="Chromosome"/>
</dbReference>
<reference evidence="10 11" key="1">
    <citation type="journal article" date="2012" name="J. Bacteriol.">
        <title>Complete genome sequences of Methylophaga sp. strain JAM1 and Methylophaga sp. strain JAM7.</title>
        <authorList>
            <person name="Villeneuve C."/>
            <person name="Martineau C."/>
            <person name="Mauffrey F."/>
            <person name="Villemur R."/>
        </authorList>
    </citation>
    <scope>NUCLEOTIDE SEQUENCE [LARGE SCALE GENOMIC DNA]</scope>
    <source>
        <strain evidence="10 11">JAM7</strain>
    </source>
</reference>
<proteinExistence type="inferred from homology"/>
<evidence type="ECO:0000256" key="4">
    <source>
        <dbReference type="ARBA" id="ARBA00017935"/>
    </source>
</evidence>
<dbReference type="Gene3D" id="3.40.630.30">
    <property type="match status" value="1"/>
</dbReference>
<keyword evidence="5 8" id="KW-0808">Transferase</keyword>
<evidence type="ECO:0000256" key="2">
    <source>
        <dbReference type="ARBA" id="ARBA00010712"/>
    </source>
</evidence>
<evidence type="ECO:0000313" key="11">
    <source>
        <dbReference type="Proteomes" id="UP000009145"/>
    </source>
</evidence>
<name>I1YF30_METFJ</name>
<dbReference type="HOGENOM" id="CLU_111896_0_0_6"/>
<evidence type="ECO:0000259" key="9">
    <source>
        <dbReference type="PROSITE" id="PS51186"/>
    </source>
</evidence>
<keyword evidence="6 8" id="KW-0012">Acyltransferase</keyword>
<dbReference type="SUPFAM" id="SSF55729">
    <property type="entry name" value="Acyl-CoA N-acyltransferases (Nat)"/>
    <property type="match status" value="1"/>
</dbReference>
<evidence type="ECO:0000256" key="3">
    <source>
        <dbReference type="ARBA" id="ARBA00012355"/>
    </source>
</evidence>
<organism evidence="10 11">
    <name type="scientific">Methylophaga frappieri (strain ATCC BAA-2434 / DSM 25690 / JAM7)</name>
    <dbReference type="NCBI Taxonomy" id="754477"/>
    <lineage>
        <taxon>Bacteria</taxon>
        <taxon>Pseudomonadati</taxon>
        <taxon>Pseudomonadota</taxon>
        <taxon>Gammaproteobacteria</taxon>
        <taxon>Thiotrichales</taxon>
        <taxon>Piscirickettsiaceae</taxon>
        <taxon>Methylophaga</taxon>
    </lineage>
</organism>
<comment type="similarity">
    <text evidence="2 8">Belongs to the acetyltransferase family. EctA subfamily.</text>
</comment>
<dbReference type="NCBIfam" id="TIGR02406">
    <property type="entry name" value="ectoine_EctA"/>
    <property type="match status" value="1"/>
</dbReference>
<comment type="catalytic activity">
    <reaction evidence="7 8">
        <text>L-2,4-diaminobutanoate + acetyl-CoA = (2S)-4-acetamido-2-aminobutanoate + CoA + H(+)</text>
        <dbReference type="Rhea" id="RHEA:16901"/>
        <dbReference type="ChEBI" id="CHEBI:15378"/>
        <dbReference type="ChEBI" id="CHEBI:57287"/>
        <dbReference type="ChEBI" id="CHEBI:57288"/>
        <dbReference type="ChEBI" id="CHEBI:58761"/>
        <dbReference type="ChEBI" id="CHEBI:58929"/>
        <dbReference type="EC" id="2.3.1.178"/>
    </reaction>
</comment>
<evidence type="ECO:0000256" key="6">
    <source>
        <dbReference type="ARBA" id="ARBA00023315"/>
    </source>
</evidence>
<evidence type="ECO:0000313" key="10">
    <source>
        <dbReference type="EMBL" id="AFJ01523.1"/>
    </source>
</evidence>
<dbReference type="KEGG" id="mec:Q7C_345"/>
<protein>
    <recommendedName>
        <fullName evidence="4 8">L-2,4-diaminobutyric acid acetyltransferase</fullName>
        <shortName evidence="8">DABA acetyltransferase</shortName>
        <ecNumber evidence="3 8">2.3.1.178</ecNumber>
    </recommendedName>
</protein>
<evidence type="ECO:0000256" key="5">
    <source>
        <dbReference type="ARBA" id="ARBA00022679"/>
    </source>
</evidence>
<dbReference type="eggNOG" id="COG0456">
    <property type="taxonomic scope" value="Bacteria"/>
</dbReference>
<dbReference type="GO" id="GO:0033816">
    <property type="term" value="F:diaminobutyrate acetyltransferase activity"/>
    <property type="evidence" value="ECO:0007669"/>
    <property type="project" value="UniProtKB-EC"/>
</dbReference>
<dbReference type="RefSeq" id="WP_014702973.1">
    <property type="nucleotide sequence ID" value="NC_017856.1"/>
</dbReference>
<evidence type="ECO:0000256" key="8">
    <source>
        <dbReference type="RuleBase" id="RU365045"/>
    </source>
</evidence>
<dbReference type="InterPro" id="IPR000182">
    <property type="entry name" value="GNAT_dom"/>
</dbReference>
<dbReference type="CDD" id="cd04301">
    <property type="entry name" value="NAT_SF"/>
    <property type="match status" value="1"/>
</dbReference>
<feature type="domain" description="N-acetyltransferase" evidence="9">
    <location>
        <begin position="9"/>
        <end position="172"/>
    </location>
</feature>
<gene>
    <name evidence="8" type="primary">ectA</name>
    <name evidence="10" type="ordered locus">Q7C_345</name>
</gene>
<comment type="function">
    <text evidence="8">Catalyzes the acetylation of L-2,4-diaminobutyrate (DABA) to gamma-N-acetyl-alpha,gamma-diaminobutyric acid (ADABA) with acetyl coenzyme A.</text>
</comment>
<dbReference type="EC" id="2.3.1.178" evidence="3 8"/>
<dbReference type="EMBL" id="CP003380">
    <property type="protein sequence ID" value="AFJ01523.1"/>
    <property type="molecule type" value="Genomic_DNA"/>
</dbReference>
<dbReference type="AlphaFoldDB" id="I1YF30"/>
<dbReference type="PROSITE" id="PS51186">
    <property type="entry name" value="GNAT"/>
    <property type="match status" value="1"/>
</dbReference>
<accession>I1YF30</accession>
<dbReference type="PATRIC" id="fig|754477.3.peg.342"/>
<keyword evidence="11" id="KW-1185">Reference proteome</keyword>